<dbReference type="OrthoDB" id="9802248at2"/>
<dbReference type="GO" id="GO:0016787">
    <property type="term" value="F:hydrolase activity"/>
    <property type="evidence" value="ECO:0007669"/>
    <property type="project" value="UniProtKB-KW"/>
</dbReference>
<dbReference type="InterPro" id="IPR051453">
    <property type="entry name" value="MBL_Glyoxalase_II"/>
</dbReference>
<keyword evidence="2" id="KW-0479">Metal-binding</keyword>
<dbReference type="RefSeq" id="WP_133527894.1">
    <property type="nucleotide sequence ID" value="NZ_SNXO01000006.1"/>
</dbReference>
<keyword evidence="4" id="KW-0862">Zinc</keyword>
<dbReference type="SUPFAM" id="SSF56281">
    <property type="entry name" value="Metallo-hydrolase/oxidoreductase"/>
    <property type="match status" value="1"/>
</dbReference>
<dbReference type="InterPro" id="IPR001279">
    <property type="entry name" value="Metallo-B-lactamas"/>
</dbReference>
<keyword evidence="3 6" id="KW-0378">Hydrolase</keyword>
<dbReference type="PANTHER" id="PTHR46233:SF3">
    <property type="entry name" value="HYDROXYACYLGLUTATHIONE HYDROLASE GLOC"/>
    <property type="match status" value="1"/>
</dbReference>
<dbReference type="Gene3D" id="3.60.15.10">
    <property type="entry name" value="Ribonuclease Z/Hydroxyacylglutathione hydrolase-like"/>
    <property type="match status" value="1"/>
</dbReference>
<name>A0A4R6Q8T1_9FIRM</name>
<proteinExistence type="predicted"/>
<evidence type="ECO:0000259" key="5">
    <source>
        <dbReference type="SMART" id="SM00849"/>
    </source>
</evidence>
<evidence type="ECO:0000256" key="3">
    <source>
        <dbReference type="ARBA" id="ARBA00022801"/>
    </source>
</evidence>
<dbReference type="AlphaFoldDB" id="A0A4R6Q8T1"/>
<dbReference type="GO" id="GO:0046872">
    <property type="term" value="F:metal ion binding"/>
    <property type="evidence" value="ECO:0007669"/>
    <property type="project" value="UniProtKB-KW"/>
</dbReference>
<dbReference type="CDD" id="cd06262">
    <property type="entry name" value="metallo-hydrolase-like_MBL-fold"/>
    <property type="match status" value="1"/>
</dbReference>
<comment type="caution">
    <text evidence="6">The sequence shown here is derived from an EMBL/GenBank/DDBJ whole genome shotgun (WGS) entry which is preliminary data.</text>
</comment>
<sequence length="206" mass="23114">MKVFRYTTGPIMVNTYLVYDETGKGFIVDPGGYSKQLAEKIREERLDVEYIIITHGHGDHMGGVDEFKAEFPQLKVIAYCGEKDFLENADLNSSIELFGRPITVKADKFVKDREQLEVGSMELTFAFTPGHTPGGMSIIMEGYVFSGDTLFNSSVGRTDFYGGDFGALIKSIRERLFVLPDNTVVLPGHMEKTTIGYEKENNPFVR</sequence>
<organism evidence="6 7">
    <name type="scientific">Aminicella lysinilytica</name>
    <dbReference type="NCBI Taxonomy" id="433323"/>
    <lineage>
        <taxon>Bacteria</taxon>
        <taxon>Bacillati</taxon>
        <taxon>Bacillota</taxon>
        <taxon>Clostridia</taxon>
        <taxon>Peptostreptococcales</taxon>
        <taxon>Anaerovoracaceae</taxon>
        <taxon>Aminicella</taxon>
    </lineage>
</organism>
<dbReference type="SMART" id="SM00849">
    <property type="entry name" value="Lactamase_B"/>
    <property type="match status" value="1"/>
</dbReference>
<gene>
    <name evidence="6" type="ORF">EV211_10654</name>
</gene>
<evidence type="ECO:0000313" key="7">
    <source>
        <dbReference type="Proteomes" id="UP000295500"/>
    </source>
</evidence>
<evidence type="ECO:0000256" key="4">
    <source>
        <dbReference type="ARBA" id="ARBA00022833"/>
    </source>
</evidence>
<feature type="domain" description="Metallo-beta-lactamase" evidence="5">
    <location>
        <begin position="12"/>
        <end position="189"/>
    </location>
</feature>
<evidence type="ECO:0000256" key="1">
    <source>
        <dbReference type="ARBA" id="ARBA00001947"/>
    </source>
</evidence>
<comment type="cofactor">
    <cofactor evidence="1">
        <name>Zn(2+)</name>
        <dbReference type="ChEBI" id="CHEBI:29105"/>
    </cofactor>
</comment>
<keyword evidence="7" id="KW-1185">Reference proteome</keyword>
<dbReference type="EMBL" id="SNXO01000006">
    <property type="protein sequence ID" value="TDP58545.1"/>
    <property type="molecule type" value="Genomic_DNA"/>
</dbReference>
<dbReference type="PANTHER" id="PTHR46233">
    <property type="entry name" value="HYDROXYACYLGLUTATHIONE HYDROLASE GLOC"/>
    <property type="match status" value="1"/>
</dbReference>
<evidence type="ECO:0000313" key="6">
    <source>
        <dbReference type="EMBL" id="TDP58545.1"/>
    </source>
</evidence>
<evidence type="ECO:0000256" key="2">
    <source>
        <dbReference type="ARBA" id="ARBA00022723"/>
    </source>
</evidence>
<protein>
    <submittedName>
        <fullName evidence="6">Glyoxylase-like metal-dependent hydrolase (Beta-lactamase superfamily II)</fullName>
    </submittedName>
</protein>
<accession>A0A4R6Q8T1</accession>
<dbReference type="Proteomes" id="UP000295500">
    <property type="component" value="Unassembled WGS sequence"/>
</dbReference>
<dbReference type="Pfam" id="PF00753">
    <property type="entry name" value="Lactamase_B"/>
    <property type="match status" value="1"/>
</dbReference>
<dbReference type="InterPro" id="IPR036866">
    <property type="entry name" value="RibonucZ/Hydroxyglut_hydro"/>
</dbReference>
<reference evidence="6 7" key="1">
    <citation type="submission" date="2019-03" db="EMBL/GenBank/DDBJ databases">
        <title>Genomic Encyclopedia of Type Strains, Phase IV (KMG-IV): sequencing the most valuable type-strain genomes for metagenomic binning, comparative biology and taxonomic classification.</title>
        <authorList>
            <person name="Goeker M."/>
        </authorList>
    </citation>
    <scope>NUCLEOTIDE SEQUENCE [LARGE SCALE GENOMIC DNA]</scope>
    <source>
        <strain evidence="6 7">DSM 28287</strain>
    </source>
</reference>